<reference evidence="4" key="2">
    <citation type="submission" date="2020-06" db="EMBL/GenBank/DDBJ databases">
        <title>Whole Genome Sequence of Bradyrhizobium sp. Strain 323S2.</title>
        <authorList>
            <person name="Bromfield E.S.P."/>
        </authorList>
    </citation>
    <scope>NUCLEOTIDE SEQUENCE [LARGE SCALE GENOMIC DNA]</scope>
    <source>
        <strain evidence="4">323S2</strain>
    </source>
</reference>
<feature type="region of interest" description="Disordered" evidence="2">
    <location>
        <begin position="638"/>
        <end position="708"/>
    </location>
</feature>
<gene>
    <name evidence="5" type="ORF">G6321_00018005</name>
    <name evidence="4" type="ORF">G6321_00300</name>
</gene>
<keyword evidence="3" id="KW-0812">Transmembrane</keyword>
<feature type="compositionally biased region" description="Basic and acidic residues" evidence="2">
    <location>
        <begin position="639"/>
        <end position="656"/>
    </location>
</feature>
<reference evidence="5 6" key="1">
    <citation type="journal article" date="2017" name="Syst. Appl. Microbiol.">
        <title>Soybeans inoculated with root zone soils of Canadian native legumes harbour diverse and novel Bradyrhizobium spp. that possess agricultural potential.</title>
        <authorList>
            <person name="Bromfield E.S.P."/>
            <person name="Cloutier S."/>
            <person name="Tambong J.T."/>
            <person name="Tran Thi T.V."/>
        </authorList>
    </citation>
    <scope>NUCLEOTIDE SEQUENCE [LARGE SCALE GENOMIC DNA]</scope>
    <source>
        <strain evidence="5 6">323S2</strain>
    </source>
</reference>
<evidence type="ECO:0000256" key="2">
    <source>
        <dbReference type="SAM" id="MobiDB-lite"/>
    </source>
</evidence>
<dbReference type="RefSeq" id="WP_166342480.1">
    <property type="nucleotide sequence ID" value="NZ_CP088280.1"/>
</dbReference>
<dbReference type="Proteomes" id="UP000564836">
    <property type="component" value="Chromosome"/>
</dbReference>
<accession>A0A7Z0Q363</accession>
<organism evidence="4">
    <name type="scientific">Bradyrhizobium barranii subsp. barranii</name>
    <dbReference type="NCBI Taxonomy" id="2823807"/>
    <lineage>
        <taxon>Bacteria</taxon>
        <taxon>Pseudomonadati</taxon>
        <taxon>Pseudomonadota</taxon>
        <taxon>Alphaproteobacteria</taxon>
        <taxon>Hyphomicrobiales</taxon>
        <taxon>Nitrobacteraceae</taxon>
        <taxon>Bradyrhizobium</taxon>
        <taxon>Bradyrhizobium barranii</taxon>
    </lineage>
</organism>
<sequence>MDETATGQIAMFNTAGDYHELNAGAHRKPPKVLSAPSLVWHLAFWTNFQEEGDRREQPVNPEWAPNKRPEEINTALDRFIRELWIGLETKRGIPIEVTPRIGGVNLLFGSAYRKPQDDQVDKLTRRQNDIFASTNRVVSLQFVWQLLDVTIRFETQAEYFTMSVFVELDRPRNNTPTGIAELNETMNRIVAYLDPDRHLSTGGQPAASLSQQAVDQLAKDINRYSFHEFWRAFDEEVLSLGGSFRNDAIFQRVCADFRGFVASERAVTFGDDRFFKFNGPPSWGAEAKQALLPLIQHRIRADHTRYECAANYMLDGRALYLSTLGPQLPEISDGERIPVEFIVYAHQRVGDRTVVNKWQLGRLVSQILQLGTFRLCALKDVRWLHNAGLELADLEEATQRARRAIAQTEAYGTRPGESVPATANQRNRVAMAEIAKAHAQLNEITGKFLLKTGSGPLYRIERSRYYVRQFEQNVKLLRILRLEGDQPYDQFIRRRLGPEFDFIDRLGVRYERAMSSIVSLDQNYLSITQNSLVERATKIDEETKTIQSEIGLIQRWGEFILLSCLVPYYVSHLLVLIMGEGWTLKSRAAGGVWLLSIAFAIYRAFNQTFTRRGLVLILLPFALAEIALVAMTLIAPPQSEHHQPESDGGGRTRSSREPGPPKPETPGTPDEPRTSQQPSLQSAEPATPVPAPPAPAQGAMPQPSAEPR</sequence>
<evidence type="ECO:0000256" key="1">
    <source>
        <dbReference type="SAM" id="Coils"/>
    </source>
</evidence>
<dbReference type="EMBL" id="CP088280">
    <property type="protein sequence ID" value="UGX96920.1"/>
    <property type="molecule type" value="Genomic_DNA"/>
</dbReference>
<evidence type="ECO:0000313" key="6">
    <source>
        <dbReference type="Proteomes" id="UP000564836"/>
    </source>
</evidence>
<name>A0A7Z0Q363_9BRAD</name>
<feature type="coiled-coil region" evidence="1">
    <location>
        <begin position="384"/>
        <end position="411"/>
    </location>
</feature>
<dbReference type="AlphaFoldDB" id="A0A7Z0Q363"/>
<feature type="transmembrane region" description="Helical" evidence="3">
    <location>
        <begin position="584"/>
        <end position="602"/>
    </location>
</feature>
<feature type="transmembrane region" description="Helical" evidence="3">
    <location>
        <begin position="614"/>
        <end position="635"/>
    </location>
</feature>
<dbReference type="EMBL" id="JACBFH010000001">
    <property type="protein sequence ID" value="NYY86916.1"/>
    <property type="molecule type" value="Genomic_DNA"/>
</dbReference>
<keyword evidence="3" id="KW-0472">Membrane</keyword>
<reference evidence="5 6" key="3">
    <citation type="journal article" date="2022" name="Int. J. Syst. Evol. Microbiol.">
        <title>Strains of Bradyrhizobium barranii sp. nov. associated with legumes native to Canada are symbionts of soybeans and belong to different subspecies (subsp. barranii subsp. nov. and subsp. apii subsp. nov.) and symbiovars (sv. glycinearum and sv. septentrionale).</title>
        <authorList>
            <person name="Bromfield E.S.P."/>
            <person name="Cloutier S."/>
            <person name="Wasai-Hara S."/>
            <person name="Minamisawa K."/>
        </authorList>
    </citation>
    <scope>NUCLEOTIDE SEQUENCE [LARGE SCALE GENOMIC DNA]</scope>
    <source>
        <strain evidence="5 6">323S2</strain>
    </source>
</reference>
<proteinExistence type="predicted"/>
<evidence type="ECO:0000313" key="4">
    <source>
        <dbReference type="EMBL" id="NYY86916.1"/>
    </source>
</evidence>
<evidence type="ECO:0000313" key="5">
    <source>
        <dbReference type="EMBL" id="UGX96920.1"/>
    </source>
</evidence>
<keyword evidence="3" id="KW-1133">Transmembrane helix</keyword>
<feature type="compositionally biased region" description="Low complexity" evidence="2">
    <location>
        <begin position="696"/>
        <end position="708"/>
    </location>
</feature>
<protein>
    <submittedName>
        <fullName evidence="4">DUF1761 domain-containing protein</fullName>
    </submittedName>
    <submittedName>
        <fullName evidence="5">DUF3422 family protein</fullName>
    </submittedName>
</protein>
<evidence type="ECO:0000256" key="3">
    <source>
        <dbReference type="SAM" id="Phobius"/>
    </source>
</evidence>
<keyword evidence="1" id="KW-0175">Coiled coil</keyword>